<dbReference type="InterPro" id="IPR036390">
    <property type="entry name" value="WH_DNA-bd_sf"/>
</dbReference>
<protein>
    <recommendedName>
        <fullName evidence="1">HTH arsR-type domain-containing protein</fullName>
    </recommendedName>
</protein>
<dbReference type="SUPFAM" id="SSF46785">
    <property type="entry name" value="Winged helix' DNA-binding domain"/>
    <property type="match status" value="1"/>
</dbReference>
<sequence>MAGGTLLLGSLDEVRVEVRRSPGATLFSLLRDILGGEPSGVPASWRHAVREALPASAALIGPLLNGSGCPWTPRSLTLVDSARTTSMSTLLRELEELDPQELAAEVARHFGDSAPPFWQRILDDPEAFLAVYVKVVRAAATVIEPLWARADSLFARETEPIGAAVVSGGLDAVLTGLSPSLRYLDGRLRLPRVPAGARPGLDGRRLVLVPLASGFKASMYGVERDDLVWIGYPLPGLGRIVTRAAPAPSQDSALTRILGPIRAGILRASSWEPSVSDLARHLHLSLGTITYHCDQLTAAGLLHRERRGREVRLRLTHRGAELLDLLT</sequence>
<feature type="domain" description="HTH arsR-type" evidence="1">
    <location>
        <begin position="253"/>
        <end position="327"/>
    </location>
</feature>
<dbReference type="EMBL" id="JAATEP010000004">
    <property type="protein sequence ID" value="NJP89407.1"/>
    <property type="molecule type" value="Genomic_DNA"/>
</dbReference>
<evidence type="ECO:0000313" key="2">
    <source>
        <dbReference type="EMBL" id="NJP89407.1"/>
    </source>
</evidence>
<dbReference type="InterPro" id="IPR011991">
    <property type="entry name" value="ArsR-like_HTH"/>
</dbReference>
<gene>
    <name evidence="2" type="ORF">HCN51_08100</name>
</gene>
<evidence type="ECO:0000259" key="1">
    <source>
        <dbReference type="SMART" id="SM00418"/>
    </source>
</evidence>
<dbReference type="Proteomes" id="UP000696294">
    <property type="component" value="Unassembled WGS sequence"/>
</dbReference>
<dbReference type="SMART" id="SM00418">
    <property type="entry name" value="HTH_ARSR"/>
    <property type="match status" value="1"/>
</dbReference>
<dbReference type="Gene3D" id="1.10.10.10">
    <property type="entry name" value="Winged helix-like DNA-binding domain superfamily/Winged helix DNA-binding domain"/>
    <property type="match status" value="1"/>
</dbReference>
<evidence type="ECO:0000313" key="3">
    <source>
        <dbReference type="Proteomes" id="UP000696294"/>
    </source>
</evidence>
<proteinExistence type="predicted"/>
<comment type="caution">
    <text evidence="2">The sequence shown here is derived from an EMBL/GenBank/DDBJ whole genome shotgun (WGS) entry which is preliminary data.</text>
</comment>
<accession>A0ABX1AYZ4</accession>
<keyword evidence="3" id="KW-1185">Reference proteome</keyword>
<organism evidence="2 3">
    <name type="scientific">Nonomuraea composti</name>
    <dbReference type="NCBI Taxonomy" id="2720023"/>
    <lineage>
        <taxon>Bacteria</taxon>
        <taxon>Bacillati</taxon>
        <taxon>Actinomycetota</taxon>
        <taxon>Actinomycetes</taxon>
        <taxon>Streptosporangiales</taxon>
        <taxon>Streptosporangiaceae</taxon>
        <taxon>Nonomuraea</taxon>
    </lineage>
</organism>
<name>A0ABX1AYZ4_9ACTN</name>
<reference evidence="2 3" key="1">
    <citation type="submission" date="2020-03" db="EMBL/GenBank/DDBJ databases">
        <title>WGS of actinomycetes isolated from Thailand.</title>
        <authorList>
            <person name="Thawai C."/>
        </authorList>
    </citation>
    <scope>NUCLEOTIDE SEQUENCE [LARGE SCALE GENOMIC DNA]</scope>
    <source>
        <strain evidence="2 3">FMUSA5-5</strain>
    </source>
</reference>
<dbReference type="InterPro" id="IPR036388">
    <property type="entry name" value="WH-like_DNA-bd_sf"/>
</dbReference>
<dbReference type="CDD" id="cd00090">
    <property type="entry name" value="HTH_ARSR"/>
    <property type="match status" value="1"/>
</dbReference>
<dbReference type="InterPro" id="IPR001845">
    <property type="entry name" value="HTH_ArsR_DNA-bd_dom"/>
</dbReference>
<dbReference type="RefSeq" id="WP_168008323.1">
    <property type="nucleotide sequence ID" value="NZ_JAATEP010000004.1"/>
</dbReference>